<evidence type="ECO:0000256" key="1">
    <source>
        <dbReference type="SAM" id="Phobius"/>
    </source>
</evidence>
<dbReference type="PANTHER" id="PTHR30273:SF2">
    <property type="entry name" value="PROTEIN FECR"/>
    <property type="match status" value="1"/>
</dbReference>
<dbReference type="EMBL" id="CP098400">
    <property type="protein sequence ID" value="URW79224.1"/>
    <property type="molecule type" value="Genomic_DNA"/>
</dbReference>
<proteinExistence type="predicted"/>
<dbReference type="Gene3D" id="3.55.50.30">
    <property type="match status" value="1"/>
</dbReference>
<dbReference type="PANTHER" id="PTHR30273">
    <property type="entry name" value="PERIPLASMIC SIGNAL SENSOR AND SIGMA FACTOR ACTIVATOR FECR-RELATED"/>
    <property type="match status" value="1"/>
</dbReference>
<reference evidence="3" key="1">
    <citation type="submission" date="2022-05" db="EMBL/GenBank/DDBJ databases">
        <authorList>
            <person name="Sun X."/>
        </authorList>
    </citation>
    <scope>NUCLEOTIDE SEQUENCE</scope>
    <source>
        <strain evidence="3">Ai-910</strain>
    </source>
</reference>
<protein>
    <submittedName>
        <fullName evidence="3">FecR domain-containing protein</fullName>
    </submittedName>
</protein>
<keyword evidence="1" id="KW-0812">Transmembrane</keyword>
<accession>A0A9J6ZPP1</accession>
<organism evidence="3 4">
    <name type="scientific">Xiashengella succiniciproducens</name>
    <dbReference type="NCBI Taxonomy" id="2949635"/>
    <lineage>
        <taxon>Bacteria</taxon>
        <taxon>Pseudomonadati</taxon>
        <taxon>Bacteroidota</taxon>
        <taxon>Bacteroidia</taxon>
        <taxon>Marinilabiliales</taxon>
        <taxon>Marinilabiliaceae</taxon>
        <taxon>Xiashengella</taxon>
    </lineage>
</organism>
<dbReference type="Pfam" id="PF04773">
    <property type="entry name" value="FecR"/>
    <property type="match status" value="1"/>
</dbReference>
<feature type="domain" description="FecR protein" evidence="2">
    <location>
        <begin position="117"/>
        <end position="208"/>
    </location>
</feature>
<dbReference type="AlphaFoldDB" id="A0A9J6ZPP1"/>
<evidence type="ECO:0000313" key="3">
    <source>
        <dbReference type="EMBL" id="URW79224.1"/>
    </source>
</evidence>
<evidence type="ECO:0000259" key="2">
    <source>
        <dbReference type="Pfam" id="PF04773"/>
    </source>
</evidence>
<gene>
    <name evidence="3" type="ORF">M9189_10200</name>
</gene>
<dbReference type="GO" id="GO:0016989">
    <property type="term" value="F:sigma factor antagonist activity"/>
    <property type="evidence" value="ECO:0007669"/>
    <property type="project" value="TreeGrafter"/>
</dbReference>
<dbReference type="Gene3D" id="2.60.120.1440">
    <property type="match status" value="1"/>
</dbReference>
<dbReference type="RefSeq" id="WP_250722939.1">
    <property type="nucleotide sequence ID" value="NZ_CP098400.1"/>
</dbReference>
<keyword evidence="1" id="KW-1133">Transmembrane helix</keyword>
<reference evidence="3" key="2">
    <citation type="submission" date="2022-06" db="EMBL/GenBank/DDBJ databases">
        <title>Xiashengella guii gen. nov. sp. nov., a bacterium isolated form anaerobic digestion tank.</title>
        <authorList>
            <person name="Huang H."/>
        </authorList>
    </citation>
    <scope>NUCLEOTIDE SEQUENCE</scope>
    <source>
        <strain evidence="3">Ai-910</strain>
    </source>
</reference>
<keyword evidence="4" id="KW-1185">Reference proteome</keyword>
<sequence>MNSNGNMFEDLVVRHISQLTTGEENDTVESLLKSDNSFRQLYREYKFVWEQAALTDDVVSQDWGSIRSRMGLNISRSRSPFSSLLRVAATLALLISVSSGLWVYWNVPGYGRWVVFETGASADSIVLPDQSIAFLNRNSSLKFINAFKGSERSVKLDGQGYFEVKSDPNKPFNVEAGDVNVRVVGTAFHLDASRHDGIVELNVTKGTVLVKNRVEETPVYAGEWALAGDKVIGKGYAKDQNFLSWKTGILEFNKASLKEIALALSRHFTEIESFEISGNQTDILVTTRFRSESLDDIIDELGVHFQKNFALENGVLTITD</sequence>
<dbReference type="KEGG" id="alkq:M9189_10200"/>
<dbReference type="InterPro" id="IPR012373">
    <property type="entry name" value="Ferrdict_sens_TM"/>
</dbReference>
<feature type="transmembrane region" description="Helical" evidence="1">
    <location>
        <begin position="84"/>
        <end position="105"/>
    </location>
</feature>
<dbReference type="InterPro" id="IPR006860">
    <property type="entry name" value="FecR"/>
</dbReference>
<dbReference type="Proteomes" id="UP001056426">
    <property type="component" value="Chromosome"/>
</dbReference>
<dbReference type="PIRSF" id="PIRSF018266">
    <property type="entry name" value="FecR"/>
    <property type="match status" value="1"/>
</dbReference>
<name>A0A9J6ZPP1_9BACT</name>
<evidence type="ECO:0000313" key="4">
    <source>
        <dbReference type="Proteomes" id="UP001056426"/>
    </source>
</evidence>
<keyword evidence="1" id="KW-0472">Membrane</keyword>